<gene>
    <name evidence="1" type="ORF">C7459_118107</name>
</gene>
<organism evidence="1 2">
    <name type="scientific">Tumebacillus permanentifrigoris</name>
    <dbReference type="NCBI Taxonomy" id="378543"/>
    <lineage>
        <taxon>Bacteria</taxon>
        <taxon>Bacillati</taxon>
        <taxon>Bacillota</taxon>
        <taxon>Bacilli</taxon>
        <taxon>Bacillales</taxon>
        <taxon>Alicyclobacillaceae</taxon>
        <taxon>Tumebacillus</taxon>
    </lineage>
</organism>
<reference evidence="1 2" key="1">
    <citation type="submission" date="2018-05" db="EMBL/GenBank/DDBJ databases">
        <title>Genomic Encyclopedia of Type Strains, Phase IV (KMG-IV): sequencing the most valuable type-strain genomes for metagenomic binning, comparative biology and taxonomic classification.</title>
        <authorList>
            <person name="Goeker M."/>
        </authorList>
    </citation>
    <scope>NUCLEOTIDE SEQUENCE [LARGE SCALE GENOMIC DNA]</scope>
    <source>
        <strain evidence="1 2">DSM 18773</strain>
    </source>
</reference>
<evidence type="ECO:0000313" key="1">
    <source>
        <dbReference type="EMBL" id="PWK07033.1"/>
    </source>
</evidence>
<accession>A0A316D468</accession>
<name>A0A316D468_9BACL</name>
<sequence length="221" mass="25150">MSFKDVQNRFEKEAERLRSREQGLKEKIYAKKVELTDLQRRYQDAVLDGSDMAMKKMKAQLAEADLQRMEEHHSLIVAGKNKRLQSYLPEARSAAELEIKAGKDRLGELIGELRKYKAEYLGHVLRLNAAFRSVDQIAEAYGNMSAKAGKEERKLVHMPTLNMTSTFAGLDAPIGVLEREILDAFRAGTVQPWVRLYLEHGILVDSNQETEAKFRELKGGN</sequence>
<proteinExistence type="predicted"/>
<protein>
    <submittedName>
        <fullName evidence="1">Uncharacterized protein</fullName>
    </submittedName>
</protein>
<dbReference type="AlphaFoldDB" id="A0A316D468"/>
<evidence type="ECO:0000313" key="2">
    <source>
        <dbReference type="Proteomes" id="UP000245634"/>
    </source>
</evidence>
<dbReference type="RefSeq" id="WP_109690766.1">
    <property type="nucleotide sequence ID" value="NZ_QGGL01000018.1"/>
</dbReference>
<dbReference type="EMBL" id="QGGL01000018">
    <property type="protein sequence ID" value="PWK07033.1"/>
    <property type="molecule type" value="Genomic_DNA"/>
</dbReference>
<keyword evidence="2" id="KW-1185">Reference proteome</keyword>
<comment type="caution">
    <text evidence="1">The sequence shown here is derived from an EMBL/GenBank/DDBJ whole genome shotgun (WGS) entry which is preliminary data.</text>
</comment>
<dbReference type="Proteomes" id="UP000245634">
    <property type="component" value="Unassembled WGS sequence"/>
</dbReference>